<evidence type="ECO:0000256" key="5">
    <source>
        <dbReference type="ARBA" id="ARBA00023136"/>
    </source>
</evidence>
<organism evidence="10 11">
    <name type="scientific">Laodelphax striatellus</name>
    <name type="common">Small brown planthopper</name>
    <name type="synonym">Delphax striatella</name>
    <dbReference type="NCBI Taxonomy" id="195883"/>
    <lineage>
        <taxon>Eukaryota</taxon>
        <taxon>Metazoa</taxon>
        <taxon>Ecdysozoa</taxon>
        <taxon>Arthropoda</taxon>
        <taxon>Hexapoda</taxon>
        <taxon>Insecta</taxon>
        <taxon>Pterygota</taxon>
        <taxon>Neoptera</taxon>
        <taxon>Paraneoptera</taxon>
        <taxon>Hemiptera</taxon>
        <taxon>Auchenorrhyncha</taxon>
        <taxon>Fulgoroidea</taxon>
        <taxon>Delphacidae</taxon>
        <taxon>Criomorphinae</taxon>
        <taxon>Laodelphax</taxon>
    </lineage>
</organism>
<evidence type="ECO:0000256" key="1">
    <source>
        <dbReference type="ARBA" id="ARBA00004141"/>
    </source>
</evidence>
<feature type="transmembrane region" description="Helical" evidence="8">
    <location>
        <begin position="193"/>
        <end position="218"/>
    </location>
</feature>
<comment type="subcellular location">
    <subcellularLocation>
        <location evidence="1">Membrane</location>
        <topology evidence="1">Multi-pass membrane protein</topology>
    </subcellularLocation>
</comment>
<accession>A0A482WJ35</accession>
<evidence type="ECO:0000313" key="11">
    <source>
        <dbReference type="Proteomes" id="UP000291343"/>
    </source>
</evidence>
<evidence type="ECO:0000256" key="3">
    <source>
        <dbReference type="ARBA" id="ARBA00022692"/>
    </source>
</evidence>
<dbReference type="PANTHER" id="PTHR10306">
    <property type="entry name" value="SYNAPTOPHYSIN"/>
    <property type="match status" value="1"/>
</dbReference>
<feature type="transmembrane region" description="Helical" evidence="8">
    <location>
        <begin position="132"/>
        <end position="154"/>
    </location>
</feature>
<dbReference type="InterPro" id="IPR001285">
    <property type="entry name" value="Synaptophysin/porin"/>
</dbReference>
<dbReference type="GO" id="GO:0030672">
    <property type="term" value="C:synaptic vesicle membrane"/>
    <property type="evidence" value="ECO:0007669"/>
    <property type="project" value="TreeGrafter"/>
</dbReference>
<gene>
    <name evidence="10" type="ORF">LSTR_LSTR007695</name>
</gene>
<protein>
    <recommendedName>
        <fullName evidence="9">MARVEL domain-containing protein</fullName>
    </recommendedName>
</protein>
<feature type="transmembrane region" description="Helical" evidence="8">
    <location>
        <begin position="30"/>
        <end position="46"/>
    </location>
</feature>
<proteinExistence type="inferred from homology"/>
<evidence type="ECO:0000256" key="8">
    <source>
        <dbReference type="SAM" id="Phobius"/>
    </source>
</evidence>
<keyword evidence="11" id="KW-1185">Reference proteome</keyword>
<dbReference type="PANTHER" id="PTHR10306:SF17">
    <property type="entry name" value="MARVEL DOMAIN-CONTAINING PROTEIN"/>
    <property type="match status" value="1"/>
</dbReference>
<dbReference type="AlphaFoldDB" id="A0A482WJ35"/>
<dbReference type="Proteomes" id="UP000291343">
    <property type="component" value="Unassembled WGS sequence"/>
</dbReference>
<dbReference type="STRING" id="195883.A0A482WJ35"/>
<evidence type="ECO:0000256" key="6">
    <source>
        <dbReference type="ARBA" id="ARBA00023180"/>
    </source>
</evidence>
<sequence length="236" mass="26636">MDFSQAIKGLENGANIDLSVLKEPRGVTRVLQFVISIVAALFLYGYEGKISIQYCDDRDLELTYSYPFRLTNIVKNATCNGTLHKVTFFEDDGFSIYAEYFLYISLASMLFCVVVMFIYVKMTSAYETDNRYPLGDFIGTMVLAVFWLFCSAAWSHGLSFLKVTTSPKVLIRYLKNADTANTMKFVSVKTSSYFGLNVSALLGCLSFFLWAADLWFLYKETPWFQGGRPEAVGSPA</sequence>
<dbReference type="PROSITE" id="PS51225">
    <property type="entry name" value="MARVEL"/>
    <property type="match status" value="1"/>
</dbReference>
<feature type="domain" description="MARVEL" evidence="9">
    <location>
        <begin position="20"/>
        <end position="222"/>
    </location>
</feature>
<evidence type="ECO:0000256" key="4">
    <source>
        <dbReference type="ARBA" id="ARBA00022989"/>
    </source>
</evidence>
<keyword evidence="5 7" id="KW-0472">Membrane</keyword>
<dbReference type="PRINTS" id="PR00220">
    <property type="entry name" value="SYNAPTOPHYSN"/>
</dbReference>
<feature type="transmembrane region" description="Helical" evidence="8">
    <location>
        <begin position="100"/>
        <end position="120"/>
    </location>
</feature>
<dbReference type="EMBL" id="QKKF02034243">
    <property type="protein sequence ID" value="RZF33350.1"/>
    <property type="molecule type" value="Genomic_DNA"/>
</dbReference>
<evidence type="ECO:0000313" key="10">
    <source>
        <dbReference type="EMBL" id="RZF33350.1"/>
    </source>
</evidence>
<keyword evidence="3 7" id="KW-0812">Transmembrane</keyword>
<dbReference type="Pfam" id="PF01284">
    <property type="entry name" value="MARVEL"/>
    <property type="match status" value="1"/>
</dbReference>
<dbReference type="InterPro" id="IPR008253">
    <property type="entry name" value="Marvel"/>
</dbReference>
<name>A0A482WJ35_LAOST</name>
<reference evidence="10 11" key="1">
    <citation type="journal article" date="2017" name="Gigascience">
        <title>Genome sequence of the small brown planthopper, Laodelphax striatellus.</title>
        <authorList>
            <person name="Zhu J."/>
            <person name="Jiang F."/>
            <person name="Wang X."/>
            <person name="Yang P."/>
            <person name="Bao Y."/>
            <person name="Zhao W."/>
            <person name="Wang W."/>
            <person name="Lu H."/>
            <person name="Wang Q."/>
            <person name="Cui N."/>
            <person name="Li J."/>
            <person name="Chen X."/>
            <person name="Luo L."/>
            <person name="Yu J."/>
            <person name="Kang L."/>
            <person name="Cui F."/>
        </authorList>
    </citation>
    <scope>NUCLEOTIDE SEQUENCE [LARGE SCALE GENOMIC DNA]</scope>
    <source>
        <strain evidence="10">Lst14</strain>
    </source>
</reference>
<evidence type="ECO:0000259" key="9">
    <source>
        <dbReference type="PROSITE" id="PS51225"/>
    </source>
</evidence>
<comment type="similarity">
    <text evidence="2">Belongs to the synaptophysin/synaptobrevin family.</text>
</comment>
<evidence type="ECO:0000256" key="7">
    <source>
        <dbReference type="PROSITE-ProRule" id="PRU00581"/>
    </source>
</evidence>
<comment type="caution">
    <text evidence="10">The sequence shown here is derived from an EMBL/GenBank/DDBJ whole genome shotgun (WGS) entry which is preliminary data.</text>
</comment>
<evidence type="ECO:0000256" key="2">
    <source>
        <dbReference type="ARBA" id="ARBA00006476"/>
    </source>
</evidence>
<dbReference type="InParanoid" id="A0A482WJ35"/>
<keyword evidence="4 8" id="KW-1133">Transmembrane helix</keyword>
<keyword evidence="6" id="KW-0325">Glycoprotein</keyword>
<dbReference type="OrthoDB" id="10006326at2759"/>